<comment type="cofactor">
    <cofactor evidence="1">
        <name>a divalent metal cation</name>
        <dbReference type="ChEBI" id="CHEBI:60240"/>
    </cofactor>
</comment>
<dbReference type="Proteomes" id="UP000466442">
    <property type="component" value="Unassembled WGS sequence"/>
</dbReference>
<dbReference type="InterPro" id="IPR027806">
    <property type="entry name" value="HARBI1_dom"/>
</dbReference>
<evidence type="ECO:0000313" key="4">
    <source>
        <dbReference type="EMBL" id="KAF6207301.1"/>
    </source>
</evidence>
<evidence type="ECO:0000259" key="3">
    <source>
        <dbReference type="Pfam" id="PF13359"/>
    </source>
</evidence>
<proteinExistence type="predicted"/>
<feature type="domain" description="DDE Tnp4" evidence="3">
    <location>
        <begin position="192"/>
        <end position="275"/>
    </location>
</feature>
<comment type="caution">
    <text evidence="4">The sequence shown here is derived from an EMBL/GenBank/DDBJ whole genome shotgun (WGS) entry which is preliminary data.</text>
</comment>
<name>A0A8S9XG79_APOLU</name>
<gene>
    <name evidence="4" type="ORF">GE061_018542</name>
</gene>
<evidence type="ECO:0000256" key="2">
    <source>
        <dbReference type="ARBA" id="ARBA00022723"/>
    </source>
</evidence>
<sequence length="295" mass="33260">MGTALPQKVGHEWNNSWSVGQLETPKEGIRRGKEKRGRLLTGGGECVPDLPTDPELDNLGVNIEITDAVDSDSVPDISYEVCRQMGTAPPQKVVHEWNNSWRKMVRHYQRKKPPPSYSQEDMEKARSAIKNHALSQYLAKLTKTGRFSKTVHHFPEPGHGFMPCDRAFGIIEQNMGKKDRIFLPEEYARFEANAFDNHLLVADSGYANTSYLVTPPLQVTTRAEELFNESLIRTRNPVERPYGVWKRRFPVLTLGLRLTLEATQAAIIATAVLHNIASGRNTTHPPQDPDQPSKK</sequence>
<dbReference type="AlphaFoldDB" id="A0A8S9XG79"/>
<dbReference type="EMBL" id="WIXP02000008">
    <property type="protein sequence ID" value="KAF6207301.1"/>
    <property type="molecule type" value="Genomic_DNA"/>
</dbReference>
<protein>
    <recommendedName>
        <fullName evidence="3">DDE Tnp4 domain-containing protein</fullName>
    </recommendedName>
</protein>
<evidence type="ECO:0000256" key="1">
    <source>
        <dbReference type="ARBA" id="ARBA00001968"/>
    </source>
</evidence>
<dbReference type="OrthoDB" id="2430314at2759"/>
<keyword evidence="5" id="KW-1185">Reference proteome</keyword>
<keyword evidence="2" id="KW-0479">Metal-binding</keyword>
<accession>A0A8S9XG79</accession>
<evidence type="ECO:0000313" key="5">
    <source>
        <dbReference type="Proteomes" id="UP000466442"/>
    </source>
</evidence>
<reference evidence="4" key="1">
    <citation type="journal article" date="2021" name="Mol. Ecol. Resour.">
        <title>Apolygus lucorum genome provides insights into omnivorousness and mesophyll feeding.</title>
        <authorList>
            <person name="Liu Y."/>
            <person name="Liu H."/>
            <person name="Wang H."/>
            <person name="Huang T."/>
            <person name="Liu B."/>
            <person name="Yang B."/>
            <person name="Yin L."/>
            <person name="Li B."/>
            <person name="Zhang Y."/>
            <person name="Zhang S."/>
            <person name="Jiang F."/>
            <person name="Zhang X."/>
            <person name="Ren Y."/>
            <person name="Wang B."/>
            <person name="Wang S."/>
            <person name="Lu Y."/>
            <person name="Wu K."/>
            <person name="Fan W."/>
            <person name="Wang G."/>
        </authorList>
    </citation>
    <scope>NUCLEOTIDE SEQUENCE</scope>
    <source>
        <strain evidence="4">12Hb</strain>
    </source>
</reference>
<organism evidence="4 5">
    <name type="scientific">Apolygus lucorum</name>
    <name type="common">Small green plant bug</name>
    <name type="synonym">Lygocoris lucorum</name>
    <dbReference type="NCBI Taxonomy" id="248454"/>
    <lineage>
        <taxon>Eukaryota</taxon>
        <taxon>Metazoa</taxon>
        <taxon>Ecdysozoa</taxon>
        <taxon>Arthropoda</taxon>
        <taxon>Hexapoda</taxon>
        <taxon>Insecta</taxon>
        <taxon>Pterygota</taxon>
        <taxon>Neoptera</taxon>
        <taxon>Paraneoptera</taxon>
        <taxon>Hemiptera</taxon>
        <taxon>Heteroptera</taxon>
        <taxon>Panheteroptera</taxon>
        <taxon>Cimicomorpha</taxon>
        <taxon>Miridae</taxon>
        <taxon>Mirini</taxon>
        <taxon>Apolygus</taxon>
    </lineage>
</organism>
<dbReference type="GO" id="GO:0046872">
    <property type="term" value="F:metal ion binding"/>
    <property type="evidence" value="ECO:0007669"/>
    <property type="project" value="UniProtKB-KW"/>
</dbReference>
<dbReference type="Pfam" id="PF13359">
    <property type="entry name" value="DDE_Tnp_4"/>
    <property type="match status" value="1"/>
</dbReference>